<keyword evidence="7 8" id="KW-0472">Membrane</keyword>
<dbReference type="CDD" id="cd00038">
    <property type="entry name" value="CAP_ED"/>
    <property type="match status" value="1"/>
</dbReference>
<keyword evidence="11" id="KW-1185">Reference proteome</keyword>
<dbReference type="InterPro" id="IPR018490">
    <property type="entry name" value="cNMP-bd_dom_sf"/>
</dbReference>
<evidence type="ECO:0000256" key="7">
    <source>
        <dbReference type="ARBA" id="ARBA00023136"/>
    </source>
</evidence>
<dbReference type="InterPro" id="IPR004667">
    <property type="entry name" value="ADP_ATP_car_bac_type"/>
</dbReference>
<evidence type="ECO:0000256" key="8">
    <source>
        <dbReference type="RuleBase" id="RU363121"/>
    </source>
</evidence>
<feature type="transmembrane region" description="Helical" evidence="8">
    <location>
        <begin position="274"/>
        <end position="295"/>
    </location>
</feature>
<dbReference type="PROSITE" id="PS50042">
    <property type="entry name" value="CNMP_BINDING_3"/>
    <property type="match status" value="1"/>
</dbReference>
<dbReference type="PANTHER" id="PTHR23011:SF28">
    <property type="entry name" value="CYCLIC NUCLEOTIDE-BINDING DOMAIN CONTAINING PROTEIN"/>
    <property type="match status" value="1"/>
</dbReference>
<comment type="similarity">
    <text evidence="8">Belongs to the ADP/ATP translocase tlc family.</text>
</comment>
<comment type="caution">
    <text evidence="10">The sequence shown here is derived from an EMBL/GenBank/DDBJ whole genome shotgun (WGS) entry which is preliminary data.</text>
</comment>
<comment type="subcellular location">
    <subcellularLocation>
        <location evidence="1 8">Membrane</location>
        <topology evidence="1 8">Multi-pass membrane protein</topology>
    </subcellularLocation>
</comment>
<dbReference type="PROSITE" id="PS00889">
    <property type="entry name" value="CNMP_BINDING_2"/>
    <property type="match status" value="1"/>
</dbReference>
<name>S0G796_9BACT</name>
<keyword evidence="6 8" id="KW-1133">Transmembrane helix</keyword>
<dbReference type="GO" id="GO:0016020">
    <property type="term" value="C:membrane"/>
    <property type="evidence" value="ECO:0007669"/>
    <property type="project" value="UniProtKB-SubCell"/>
</dbReference>
<feature type="transmembrane region" description="Helical" evidence="8">
    <location>
        <begin position="144"/>
        <end position="170"/>
    </location>
</feature>
<reference evidence="10 11" key="1">
    <citation type="journal article" date="2013" name="Genome Announc.">
        <title>Draft Genome Sequence of Desulfotignum phosphitoxidans DSM 13687 Strain FiPS-3.</title>
        <authorList>
            <person name="Poehlein A."/>
            <person name="Daniel R."/>
            <person name="Simeonova D.D."/>
        </authorList>
    </citation>
    <scope>NUCLEOTIDE SEQUENCE [LARGE SCALE GENOMIC DNA]</scope>
    <source>
        <strain evidence="10 11">DSM 13687</strain>
    </source>
</reference>
<dbReference type="InterPro" id="IPR016024">
    <property type="entry name" value="ARM-type_fold"/>
</dbReference>
<gene>
    <name evidence="10" type="ORF">Dpo_1c01230</name>
</gene>
<evidence type="ECO:0000256" key="5">
    <source>
        <dbReference type="ARBA" id="ARBA00022840"/>
    </source>
</evidence>
<organism evidence="10 11">
    <name type="scientific">Desulfotignum phosphitoxidans DSM 13687</name>
    <dbReference type="NCBI Taxonomy" id="1286635"/>
    <lineage>
        <taxon>Bacteria</taxon>
        <taxon>Pseudomonadati</taxon>
        <taxon>Thermodesulfobacteriota</taxon>
        <taxon>Desulfobacteria</taxon>
        <taxon>Desulfobacterales</taxon>
        <taxon>Desulfobacteraceae</taxon>
        <taxon>Desulfotignum</taxon>
    </lineage>
</organism>
<feature type="transmembrane region" description="Helical" evidence="8">
    <location>
        <begin position="364"/>
        <end position="385"/>
    </location>
</feature>
<dbReference type="SUPFAM" id="SSF51206">
    <property type="entry name" value="cAMP-binding domain-like"/>
    <property type="match status" value="1"/>
</dbReference>
<dbReference type="SUPFAM" id="SSF48371">
    <property type="entry name" value="ARM repeat"/>
    <property type="match status" value="1"/>
</dbReference>
<accession>S0G796</accession>
<feature type="transmembrane region" description="Helical" evidence="8">
    <location>
        <begin position="56"/>
        <end position="76"/>
    </location>
</feature>
<keyword evidence="4 8" id="KW-0547">Nucleotide-binding</keyword>
<dbReference type="InterPro" id="IPR014710">
    <property type="entry name" value="RmlC-like_jellyroll"/>
</dbReference>
<evidence type="ECO:0000313" key="10">
    <source>
        <dbReference type="EMBL" id="EMS80992.1"/>
    </source>
</evidence>
<feature type="transmembrane region" description="Helical" evidence="8">
    <location>
        <begin position="16"/>
        <end position="36"/>
    </location>
</feature>
<proteinExistence type="inferred from homology"/>
<dbReference type="Gene3D" id="1.25.10.10">
    <property type="entry name" value="Leucine-rich Repeat Variant"/>
    <property type="match status" value="1"/>
</dbReference>
<dbReference type="GO" id="GO:0005524">
    <property type="term" value="F:ATP binding"/>
    <property type="evidence" value="ECO:0007669"/>
    <property type="project" value="UniProtKB-KW"/>
</dbReference>
<keyword evidence="5 8" id="KW-0067">ATP-binding</keyword>
<dbReference type="SMART" id="SM00100">
    <property type="entry name" value="cNMP"/>
    <property type="match status" value="1"/>
</dbReference>
<evidence type="ECO:0000256" key="3">
    <source>
        <dbReference type="ARBA" id="ARBA00022692"/>
    </source>
</evidence>
<keyword evidence="2 8" id="KW-0813">Transport</keyword>
<feature type="transmembrane region" description="Helical" evidence="8">
    <location>
        <begin position="176"/>
        <end position="194"/>
    </location>
</feature>
<dbReference type="InterPro" id="IPR000595">
    <property type="entry name" value="cNMP-bd_dom"/>
</dbReference>
<dbReference type="InterPro" id="IPR011989">
    <property type="entry name" value="ARM-like"/>
</dbReference>
<dbReference type="Pfam" id="PF03219">
    <property type="entry name" value="TLC"/>
    <property type="match status" value="1"/>
</dbReference>
<feature type="domain" description="Cyclic nucleotide-binding" evidence="9">
    <location>
        <begin position="935"/>
        <end position="1036"/>
    </location>
</feature>
<dbReference type="PANTHER" id="PTHR23011">
    <property type="entry name" value="CYCLIC NUCLEOTIDE-BINDING DOMAIN CONTAINING PROTEIN"/>
    <property type="match status" value="1"/>
</dbReference>
<feature type="transmembrane region" description="Helical" evidence="8">
    <location>
        <begin position="83"/>
        <end position="102"/>
    </location>
</feature>
<feature type="transmembrane region" description="Helical" evidence="8">
    <location>
        <begin position="307"/>
        <end position="329"/>
    </location>
</feature>
<keyword evidence="3 8" id="KW-0812">Transmembrane</keyword>
<evidence type="ECO:0000256" key="4">
    <source>
        <dbReference type="ARBA" id="ARBA00022741"/>
    </source>
</evidence>
<dbReference type="CDD" id="cd06174">
    <property type="entry name" value="MFS"/>
    <property type="match status" value="1"/>
</dbReference>
<dbReference type="EMBL" id="APJX01000001">
    <property type="protein sequence ID" value="EMS80992.1"/>
    <property type="molecule type" value="Genomic_DNA"/>
</dbReference>
<protein>
    <recommendedName>
        <fullName evidence="8">ADP,ATP carrier protein</fullName>
    </recommendedName>
</protein>
<dbReference type="Proteomes" id="UP000014216">
    <property type="component" value="Unassembled WGS sequence"/>
</dbReference>
<dbReference type="AlphaFoldDB" id="S0G796"/>
<sequence>MRAKLLSFLKIYEEEISLFLWTAALLFIIRSSGIILNNYAETAFLKRYGVEFMPVVNMLNAVATFFITGFLTVFLSKTSGARLLYYIFIFSGIIVTVIRLLIPFGIELLYPLLFMLKSQFELLQALLFWNMCNDLFNTRQSKRLFPLLTAGGVIGLILGSFGTPYFAGLFSLDNLLYLYLVTTIMGAILIKAMGRSYATLIYTEKTGKNAKKKPPMMEEIKRIYPLVKDSILVKIVLVLTFMPNVVIPIMNYQFNYAVNEQFASESAMIHFFGYFRGSLYIVSLFILLFVGRIYGKWGLPVALMFHPFNYMLAFFAFLFRFDVFSAMYARMSTNIIRTTINMPANSILIGLFPESYRNMIRPFLRGTVVRIALFTGSTLILLSTPLFHPRYLTLVALPFMIAWVVAPFVLKSNYSKILLDLISNNMLDIKSMDQKELGQIFNQEKTLSSLETSFLSARGKDAVWYAKLLKNFSPDRLDQLIIKNLENQDETTQVALIKMITPESGPRAAKELIPLMSLKRPETTIAILKLINQHGMDTSDYPVISELVTSKHPVIKGFAGACIHSDRSEDLQQLIADWLTEKDPASCQAGIICAGLSRSQKWIPELKDMLNIPGIDPVIPDIIIALSRLQADEINAVALHYLSHDRADVRRAALDALAIVDDDTLLKTIHLMGDPSDEIHEFAKDKIRTADHQNPRLLVESLGLPSTRIRKGLFNLLDTLDIKEFDVLIFAKKNLAKSYEYLAMAASLENLPQGPMRDLAISHLVERKELILENIVRVLAIHDQTGRMRTAWQGIFSADARQRANAIELLNDILDRKTFNTMLPLLESPNTTVALADGRKLVKIPGFSSDGKQAASELLSSPDWVDVILGLGLIGEIHDLQPASDCIQDLEQSENPYISKEVHMILQKKKSTQDTEVSAKLSLGEKILLLKEIDIFSGLTASELAAISSVTEETEFAEDQEVIKQNSIGETVYLIIEGRVSVIMEKENGNQAEIDQMDSGAAFGEMALIDNSPRSATIRTITPCRFLTLHKQEFKETAMEFPRIALQICSVLSQRIRHLHSLVQEKQ</sequence>
<feature type="transmembrane region" description="Helical" evidence="8">
    <location>
        <begin position="231"/>
        <end position="254"/>
    </location>
</feature>
<dbReference type="InterPro" id="IPR018488">
    <property type="entry name" value="cNMP-bd_CS"/>
</dbReference>
<dbReference type="Gene3D" id="2.60.120.10">
    <property type="entry name" value="Jelly Rolls"/>
    <property type="match status" value="1"/>
</dbReference>
<evidence type="ECO:0000313" key="11">
    <source>
        <dbReference type="Proteomes" id="UP000014216"/>
    </source>
</evidence>
<feature type="transmembrane region" description="Helical" evidence="8">
    <location>
        <begin position="391"/>
        <end position="410"/>
    </location>
</feature>
<evidence type="ECO:0000256" key="2">
    <source>
        <dbReference type="ARBA" id="ARBA00022448"/>
    </source>
</evidence>
<dbReference type="Pfam" id="PF00027">
    <property type="entry name" value="cNMP_binding"/>
    <property type="match status" value="1"/>
</dbReference>
<dbReference type="RefSeq" id="WP_006963600.1">
    <property type="nucleotide sequence ID" value="NZ_APJX01000001.1"/>
</dbReference>
<feature type="transmembrane region" description="Helical" evidence="8">
    <location>
        <begin position="108"/>
        <end position="132"/>
    </location>
</feature>
<dbReference type="GO" id="GO:0005471">
    <property type="term" value="F:ATP:ADP antiporter activity"/>
    <property type="evidence" value="ECO:0007669"/>
    <property type="project" value="InterPro"/>
</dbReference>
<evidence type="ECO:0000256" key="1">
    <source>
        <dbReference type="ARBA" id="ARBA00004141"/>
    </source>
</evidence>
<evidence type="ECO:0000259" key="9">
    <source>
        <dbReference type="PROSITE" id="PS50042"/>
    </source>
</evidence>
<evidence type="ECO:0000256" key="6">
    <source>
        <dbReference type="ARBA" id="ARBA00022989"/>
    </source>
</evidence>